<name>A0ABY4CWR8_9BACT</name>
<dbReference type="RefSeq" id="WP_243797879.1">
    <property type="nucleotide sequence ID" value="NZ_CP094669.1"/>
</dbReference>
<protein>
    <submittedName>
        <fullName evidence="2">YrhB family protein</fullName>
    </submittedName>
</protein>
<organism evidence="2 3">
    <name type="scientific">Hymenobacter tibetensis</name>
    <dbReference type="NCBI Taxonomy" id="497967"/>
    <lineage>
        <taxon>Bacteria</taxon>
        <taxon>Pseudomonadati</taxon>
        <taxon>Bacteroidota</taxon>
        <taxon>Cytophagia</taxon>
        <taxon>Cytophagales</taxon>
        <taxon>Hymenobacteraceae</taxon>
        <taxon>Hymenobacter</taxon>
    </lineage>
</organism>
<evidence type="ECO:0000259" key="1">
    <source>
        <dbReference type="Pfam" id="PF15567"/>
    </source>
</evidence>
<accession>A0ABY4CWR8</accession>
<dbReference type="InterPro" id="IPR029082">
    <property type="entry name" value="Imm35"/>
</dbReference>
<dbReference type="EMBL" id="CP094669">
    <property type="protein sequence ID" value="UOG74477.1"/>
    <property type="molecule type" value="Genomic_DNA"/>
</dbReference>
<proteinExistence type="predicted"/>
<sequence length="108" mass="12196">MLTREEARTIAFTFITDLAQKAGRQYVILEEKVIEKPYAWVFPFNTKEYAETGNVRAMVLGTGPIVVNRQTGAALMAPPMPIQQYLTQYEETLPTNFHSPATEDGNTR</sequence>
<feature type="domain" description="Immunity protein 35" evidence="1">
    <location>
        <begin position="6"/>
        <end position="77"/>
    </location>
</feature>
<evidence type="ECO:0000313" key="2">
    <source>
        <dbReference type="EMBL" id="UOG74477.1"/>
    </source>
</evidence>
<gene>
    <name evidence="2" type="ORF">MTX78_20445</name>
</gene>
<dbReference type="Proteomes" id="UP000831113">
    <property type="component" value="Chromosome"/>
</dbReference>
<keyword evidence="3" id="KW-1185">Reference proteome</keyword>
<dbReference type="Pfam" id="PF15567">
    <property type="entry name" value="Imm35"/>
    <property type="match status" value="1"/>
</dbReference>
<reference evidence="2 3" key="1">
    <citation type="submission" date="2022-03" db="EMBL/GenBank/DDBJ databases">
        <title>Hymenobactersp. isolated from the air.</title>
        <authorList>
            <person name="Won M."/>
            <person name="Kwon S.-W."/>
        </authorList>
    </citation>
    <scope>NUCLEOTIDE SEQUENCE [LARGE SCALE GENOMIC DNA]</scope>
    <source>
        <strain evidence="2 3">KACC 21982</strain>
    </source>
</reference>
<evidence type="ECO:0000313" key="3">
    <source>
        <dbReference type="Proteomes" id="UP000831113"/>
    </source>
</evidence>